<dbReference type="InterPro" id="IPR018117">
    <property type="entry name" value="C5_DNA_meth_AS"/>
</dbReference>
<dbReference type="PROSITE" id="PS51679">
    <property type="entry name" value="SAM_MT_C5"/>
    <property type="match status" value="1"/>
</dbReference>
<dbReference type="InterPro" id="IPR001525">
    <property type="entry name" value="C5_MeTfrase"/>
</dbReference>
<dbReference type="EMBL" id="BMLK01000010">
    <property type="protein sequence ID" value="GGN51223.1"/>
    <property type="molecule type" value="Genomic_DNA"/>
</dbReference>
<evidence type="ECO:0000313" key="9">
    <source>
        <dbReference type="EMBL" id="GGN51223.1"/>
    </source>
</evidence>
<reference evidence="10" key="1">
    <citation type="journal article" date="2019" name="Int. J. Syst. Evol. Microbiol.">
        <title>The Global Catalogue of Microorganisms (GCM) 10K type strain sequencing project: providing services to taxonomists for standard genome sequencing and annotation.</title>
        <authorList>
            <consortium name="The Broad Institute Genomics Platform"/>
            <consortium name="The Broad Institute Genome Sequencing Center for Infectious Disease"/>
            <person name="Wu L."/>
            <person name="Ma J."/>
        </authorList>
    </citation>
    <scope>NUCLEOTIDE SEQUENCE [LARGE SCALE GENOMIC DNA]</scope>
    <source>
        <strain evidence="10">CGMCC 1.6784</strain>
    </source>
</reference>
<dbReference type="Pfam" id="PF00145">
    <property type="entry name" value="DNA_methylase"/>
    <property type="match status" value="2"/>
</dbReference>
<evidence type="ECO:0000256" key="1">
    <source>
        <dbReference type="ARBA" id="ARBA00022603"/>
    </source>
</evidence>
<keyword evidence="4" id="KW-0680">Restriction system</keyword>
<evidence type="ECO:0000313" key="10">
    <source>
        <dbReference type="Proteomes" id="UP000605099"/>
    </source>
</evidence>
<dbReference type="RefSeq" id="WP_188819894.1">
    <property type="nucleotide sequence ID" value="NZ_BMLK01000010.1"/>
</dbReference>
<evidence type="ECO:0000256" key="6">
    <source>
        <dbReference type="PROSITE-ProRule" id="PRU01016"/>
    </source>
</evidence>
<dbReference type="InterPro" id="IPR050750">
    <property type="entry name" value="C5-MTase"/>
</dbReference>
<dbReference type="InterPro" id="IPR029063">
    <property type="entry name" value="SAM-dependent_MTases_sf"/>
</dbReference>
<organism evidence="9 10">
    <name type="scientific">Novosphingobium indicum</name>
    <dbReference type="NCBI Taxonomy" id="462949"/>
    <lineage>
        <taxon>Bacteria</taxon>
        <taxon>Pseudomonadati</taxon>
        <taxon>Pseudomonadota</taxon>
        <taxon>Alphaproteobacteria</taxon>
        <taxon>Sphingomonadales</taxon>
        <taxon>Sphingomonadaceae</taxon>
        <taxon>Novosphingobium</taxon>
    </lineage>
</organism>
<proteinExistence type="inferred from homology"/>
<dbReference type="Gene3D" id="3.40.50.150">
    <property type="entry name" value="Vaccinia Virus protein VP39"/>
    <property type="match status" value="1"/>
</dbReference>
<comment type="catalytic activity">
    <reaction evidence="5 8">
        <text>a 2'-deoxycytidine in DNA + S-adenosyl-L-methionine = a 5-methyl-2'-deoxycytidine in DNA + S-adenosyl-L-homocysteine + H(+)</text>
        <dbReference type="Rhea" id="RHEA:13681"/>
        <dbReference type="Rhea" id="RHEA-COMP:11369"/>
        <dbReference type="Rhea" id="RHEA-COMP:11370"/>
        <dbReference type="ChEBI" id="CHEBI:15378"/>
        <dbReference type="ChEBI" id="CHEBI:57856"/>
        <dbReference type="ChEBI" id="CHEBI:59789"/>
        <dbReference type="ChEBI" id="CHEBI:85452"/>
        <dbReference type="ChEBI" id="CHEBI:85454"/>
        <dbReference type="EC" id="2.1.1.37"/>
    </reaction>
</comment>
<dbReference type="Gene3D" id="3.90.120.10">
    <property type="entry name" value="DNA Methylase, subunit A, domain 2"/>
    <property type="match status" value="1"/>
</dbReference>
<protein>
    <recommendedName>
        <fullName evidence="8">Cytosine-specific methyltransferase</fullName>
        <ecNumber evidence="8">2.1.1.37</ecNumber>
    </recommendedName>
</protein>
<dbReference type="PANTHER" id="PTHR46098:SF1">
    <property type="entry name" value="TRNA (CYTOSINE(38)-C(5))-METHYLTRANSFERASE"/>
    <property type="match status" value="1"/>
</dbReference>
<dbReference type="PROSITE" id="PS00094">
    <property type="entry name" value="C5_MTASE_1"/>
    <property type="match status" value="1"/>
</dbReference>
<name>A0ABQ2JP30_9SPHN</name>
<evidence type="ECO:0000256" key="5">
    <source>
        <dbReference type="ARBA" id="ARBA00047422"/>
    </source>
</evidence>
<gene>
    <name evidence="9" type="ORF">GCM10011349_23590</name>
</gene>
<keyword evidence="10" id="KW-1185">Reference proteome</keyword>
<keyword evidence="1 6" id="KW-0489">Methyltransferase</keyword>
<dbReference type="Proteomes" id="UP000605099">
    <property type="component" value="Unassembled WGS sequence"/>
</dbReference>
<dbReference type="PRINTS" id="PR00105">
    <property type="entry name" value="C5METTRFRASE"/>
</dbReference>
<sequence>MEQLRFIDLFAGLGGFHQALASRGAECVFASELNASLAGLYEKNFDIRPEGDIKKVDLHTIADHDVLCAGFPCQPFSKAGDQKGLECPQWGNLFDYVVEILRLKKPRFFIIENVPNLIRHKGGTTWAIICDRLKALGYDISFERLSPHMFGIPQKRERAFIVGDLEGLGGFKWPKPDSLPEVSIASVLDKHPNDALGLSDNHLRYLRTWQEFIDAFPSHVELPSFPIWAMEFGANYPLNGDTPHKRGYSGMGRYKGAFGRELKGMSPDQVREALPPYAQTKLDEFPDWKIDFIQKNRQFYKDHQDVIDPWLDKIKSFAPSFQKLEWNCKGGERDIWKHVVQFRASGIRVKKSDTAPSLIAMTTSQVPIIAWEKRFMTPRECSRLQSMGNLQNLPDTKGGAYKAFGNAVNVDVVRAIFDALVGRQDEMENEILLDAAE</sequence>
<feature type="active site" evidence="6">
    <location>
        <position position="73"/>
    </location>
</feature>
<dbReference type="PROSITE" id="PS00095">
    <property type="entry name" value="C5_MTASE_2"/>
    <property type="match status" value="1"/>
</dbReference>
<keyword evidence="3 6" id="KW-0949">S-adenosyl-L-methionine</keyword>
<dbReference type="EC" id="2.1.1.37" evidence="8"/>
<evidence type="ECO:0000256" key="8">
    <source>
        <dbReference type="RuleBase" id="RU000417"/>
    </source>
</evidence>
<keyword evidence="2 6" id="KW-0808">Transferase</keyword>
<accession>A0ABQ2JP30</accession>
<dbReference type="PANTHER" id="PTHR46098">
    <property type="entry name" value="TRNA (CYTOSINE(38)-C(5))-METHYLTRANSFERASE"/>
    <property type="match status" value="1"/>
</dbReference>
<evidence type="ECO:0000256" key="2">
    <source>
        <dbReference type="ARBA" id="ARBA00022679"/>
    </source>
</evidence>
<dbReference type="InterPro" id="IPR031303">
    <property type="entry name" value="C5_meth_CS"/>
</dbReference>
<comment type="caution">
    <text evidence="9">The sequence shown here is derived from an EMBL/GenBank/DDBJ whole genome shotgun (WGS) entry which is preliminary data.</text>
</comment>
<comment type="similarity">
    <text evidence="6 7">Belongs to the class I-like SAM-binding methyltransferase superfamily. C5-methyltransferase family.</text>
</comment>
<evidence type="ECO:0000256" key="7">
    <source>
        <dbReference type="RuleBase" id="RU000416"/>
    </source>
</evidence>
<evidence type="ECO:0000256" key="4">
    <source>
        <dbReference type="ARBA" id="ARBA00022747"/>
    </source>
</evidence>
<dbReference type="SUPFAM" id="SSF53335">
    <property type="entry name" value="S-adenosyl-L-methionine-dependent methyltransferases"/>
    <property type="match status" value="1"/>
</dbReference>
<evidence type="ECO:0000256" key="3">
    <source>
        <dbReference type="ARBA" id="ARBA00022691"/>
    </source>
</evidence>
<dbReference type="NCBIfam" id="TIGR00675">
    <property type="entry name" value="dcm"/>
    <property type="match status" value="1"/>
</dbReference>